<dbReference type="AlphaFoldDB" id="A0A848KRI1"/>
<organism evidence="1 2">
    <name type="scientific">Gordonia asplenii</name>
    <dbReference type="NCBI Taxonomy" id="2725283"/>
    <lineage>
        <taxon>Bacteria</taxon>
        <taxon>Bacillati</taxon>
        <taxon>Actinomycetota</taxon>
        <taxon>Actinomycetes</taxon>
        <taxon>Mycobacteriales</taxon>
        <taxon>Gordoniaceae</taxon>
        <taxon>Gordonia</taxon>
    </lineage>
</organism>
<dbReference type="Pfam" id="PF12006">
    <property type="entry name" value="DUF3500"/>
    <property type="match status" value="1"/>
</dbReference>
<protein>
    <submittedName>
        <fullName evidence="1">DUF3500 domain-containing protein</fullName>
    </submittedName>
</protein>
<sequence>MFELYEAPTTANKLLVTAMGVIDTFSPEQRRLAVVDDFADPRRLNWDIIPKPDRTGVPLHLLDRHQRVLVWDMIRLAVPLRTFTKILGITQLEHVLRDYEYEFLGPALQSWRSSDSYFLTFFGRPGFEDTWTLRFLGHHVCVNLTVVDERWVAATPMALGAQPTEYDGVLKPLADDEDLAFALLSSMTEEQRARAVIHDIAPADFVTRQVPRVGAYEYPDHYDLGMPGYTISDADRIVLKFVRDRPAGIAAADLSGEQRTMLRSLVDCYLERLPSDAGERHRRQLDADGDDGIFFAWAGADTRGAPHYFRVQSGRYLIEAVNAVAGGNHLHSVLRDLDNDFAFGILAAQGGKDTKWGRAHLVSRSVSSAESDPGLE</sequence>
<reference evidence="1 2" key="1">
    <citation type="submission" date="2020-04" db="EMBL/GenBank/DDBJ databases">
        <title>Gordonia sp. nov. TBRC 11910.</title>
        <authorList>
            <person name="Suriyachadkun C."/>
        </authorList>
    </citation>
    <scope>NUCLEOTIDE SEQUENCE [LARGE SCALE GENOMIC DNA]</scope>
    <source>
        <strain evidence="1 2">TBRC 11910</strain>
    </source>
</reference>
<accession>A0A848KRI1</accession>
<dbReference type="PANTHER" id="PTHR37489">
    <property type="entry name" value="DUF3500 DOMAIN-CONTAINING PROTEIN"/>
    <property type="match status" value="1"/>
</dbReference>
<dbReference type="PANTHER" id="PTHR37489:SF1">
    <property type="entry name" value="DUF3500 DOMAIN-CONTAINING PROTEIN"/>
    <property type="match status" value="1"/>
</dbReference>
<dbReference type="InterPro" id="IPR021889">
    <property type="entry name" value="DUF3500"/>
</dbReference>
<dbReference type="EMBL" id="JABBNB010000004">
    <property type="protein sequence ID" value="NMO00689.1"/>
    <property type="molecule type" value="Genomic_DNA"/>
</dbReference>
<name>A0A848KRI1_9ACTN</name>
<dbReference type="Proteomes" id="UP000550729">
    <property type="component" value="Unassembled WGS sequence"/>
</dbReference>
<comment type="caution">
    <text evidence="1">The sequence shown here is derived from an EMBL/GenBank/DDBJ whole genome shotgun (WGS) entry which is preliminary data.</text>
</comment>
<evidence type="ECO:0000313" key="2">
    <source>
        <dbReference type="Proteomes" id="UP000550729"/>
    </source>
</evidence>
<keyword evidence="2" id="KW-1185">Reference proteome</keyword>
<dbReference type="RefSeq" id="WP_170193187.1">
    <property type="nucleotide sequence ID" value="NZ_JABBNB010000004.1"/>
</dbReference>
<gene>
    <name evidence="1" type="ORF">HH308_05600</name>
</gene>
<evidence type="ECO:0000313" key="1">
    <source>
        <dbReference type="EMBL" id="NMO00689.1"/>
    </source>
</evidence>
<proteinExistence type="predicted"/>